<gene>
    <name evidence="1" type="ORF">ENS56_02900</name>
</gene>
<reference evidence="1" key="1">
    <citation type="journal article" date="2020" name="mSystems">
        <title>Genome- and Community-Level Interaction Insights into Carbon Utilization and Element Cycling Functions of Hydrothermarchaeota in Hydrothermal Sediment.</title>
        <authorList>
            <person name="Zhou Z."/>
            <person name="Liu Y."/>
            <person name="Xu W."/>
            <person name="Pan J."/>
            <person name="Luo Z.H."/>
            <person name="Li M."/>
        </authorList>
    </citation>
    <scope>NUCLEOTIDE SEQUENCE [LARGE SCALE GENOMIC DNA]</scope>
    <source>
        <strain evidence="1">SpSt-500</strain>
    </source>
</reference>
<dbReference type="EMBL" id="DSVI01000004">
    <property type="protein sequence ID" value="HGT46963.1"/>
    <property type="molecule type" value="Genomic_DNA"/>
</dbReference>
<evidence type="ECO:0000313" key="1">
    <source>
        <dbReference type="EMBL" id="HGT46963.1"/>
    </source>
</evidence>
<comment type="caution">
    <text evidence="1">The sequence shown here is derived from an EMBL/GenBank/DDBJ whole genome shotgun (WGS) entry which is preliminary data.</text>
</comment>
<dbReference type="AlphaFoldDB" id="A0A832DF34"/>
<accession>A0A832DF34</accession>
<protein>
    <submittedName>
        <fullName evidence="1">Uncharacterized protein</fullName>
    </submittedName>
</protein>
<name>A0A832DF34_9BACT</name>
<proteinExistence type="predicted"/>
<sequence>MAKNDTQKLFMELTNDINILMEFLRAKFPVFHNSNFFFRDLQFGIKSFFEKKEINLSYSESEELARLVADYLQKEGIFIPTSKQSWRVNYPEFETAKPGDPFSYSYQS</sequence>
<organism evidence="1">
    <name type="scientific">Ignavibacterium album</name>
    <dbReference type="NCBI Taxonomy" id="591197"/>
    <lineage>
        <taxon>Bacteria</taxon>
        <taxon>Pseudomonadati</taxon>
        <taxon>Ignavibacteriota</taxon>
        <taxon>Ignavibacteria</taxon>
        <taxon>Ignavibacteriales</taxon>
        <taxon>Ignavibacteriaceae</taxon>
        <taxon>Ignavibacterium</taxon>
    </lineage>
</organism>